<evidence type="ECO:0000259" key="3">
    <source>
        <dbReference type="PROSITE" id="PS51635"/>
    </source>
</evidence>
<dbReference type="KEGG" id="msl:Msil_2755"/>
<dbReference type="HOGENOM" id="CLU_048550_0_0_5"/>
<evidence type="ECO:0000313" key="4">
    <source>
        <dbReference type="EMBL" id="ACK51676.1"/>
    </source>
</evidence>
<feature type="active site" description="Nucleophile" evidence="2">
    <location>
        <position position="128"/>
    </location>
</feature>
<dbReference type="GO" id="GO:0016042">
    <property type="term" value="P:lipid catabolic process"/>
    <property type="evidence" value="ECO:0007669"/>
    <property type="project" value="UniProtKB-UniRule"/>
</dbReference>
<keyword evidence="2" id="KW-0442">Lipid degradation</keyword>
<gene>
    <name evidence="4" type="ordered locus">Msil_2755</name>
</gene>
<dbReference type="Proteomes" id="UP000002257">
    <property type="component" value="Chromosome"/>
</dbReference>
<dbReference type="Gene3D" id="3.40.1090.10">
    <property type="entry name" value="Cytosolic phospholipase A2 catalytic domain"/>
    <property type="match status" value="1"/>
</dbReference>
<reference evidence="4 5" key="1">
    <citation type="journal article" date="2010" name="J. Bacteriol.">
        <title>Complete genome sequence of the aerobic facultative methanotroph Methylocella silvestris BL2.</title>
        <authorList>
            <person name="Chen Y."/>
            <person name="Crombie A."/>
            <person name="Rahman M.T."/>
            <person name="Dedysh S.N."/>
            <person name="Liesack W."/>
            <person name="Stott M.B."/>
            <person name="Alam M."/>
            <person name="Theisen A.R."/>
            <person name="Murrell J.C."/>
            <person name="Dunfield P.F."/>
        </authorList>
    </citation>
    <scope>NUCLEOTIDE SEQUENCE [LARGE SCALE GENOMIC DNA]</scope>
    <source>
        <strain evidence="5">DSM 15510 / CIP 108128 / LMG 27833 / NCIMB 13906 / BL2</strain>
    </source>
</reference>
<sequence length="409" mass="44199">MPSADELDPRRRPSANRIGAAISMALSTYARRSHRKPVPLSEFRDAIALGLPNARFFLSQPAAISIEQEQALVREAKNLGLSRGDALPDAQYLSLSGGGDKGAFGAGLLVGWTAHGGRPNFKLVTGVSTGALTAPFAFLGPEYDAALTDVYTNTDPSKVFRKRFLPLAALVQDAMADTSPLLALISTYINEELLAKIAAEYGKGRLLLIQTTDLDAGVPVLWNIGAIAASGHPSAADVICRILLASASIPGAFPPVLFEVTANGKSYQEMHVDGGAVSQAFLIPSSLDVRIAQEKSGFGRKAYDCYIIRNSRLTSDWSDVQRATLPIAGKAVAIMINYVGLGDLYRIYLEVQHAGANFNVAYIDDEFQAEHKVEFDQEYMRALYRFGYEKAAKGYPWDHSPPGFRAAAR</sequence>
<accession>B8ERX8</accession>
<evidence type="ECO:0000313" key="5">
    <source>
        <dbReference type="Proteomes" id="UP000002257"/>
    </source>
</evidence>
<feature type="short sequence motif" description="GXGXXG" evidence="2">
    <location>
        <begin position="97"/>
        <end position="102"/>
    </location>
</feature>
<feature type="short sequence motif" description="GXSXG" evidence="2">
    <location>
        <begin position="126"/>
        <end position="130"/>
    </location>
</feature>
<name>B8ERX8_METSB</name>
<feature type="domain" description="PNPLA" evidence="3">
    <location>
        <begin position="93"/>
        <end position="289"/>
    </location>
</feature>
<dbReference type="STRING" id="395965.Msil_2755"/>
<keyword evidence="2" id="KW-0378">Hydrolase</keyword>
<dbReference type="RefSeq" id="WP_012591745.1">
    <property type="nucleotide sequence ID" value="NC_011666.1"/>
</dbReference>
<organism evidence="4 5">
    <name type="scientific">Methylocella silvestris (strain DSM 15510 / CIP 108128 / LMG 27833 / NCIMB 13906 / BL2)</name>
    <dbReference type="NCBI Taxonomy" id="395965"/>
    <lineage>
        <taxon>Bacteria</taxon>
        <taxon>Pseudomonadati</taxon>
        <taxon>Pseudomonadota</taxon>
        <taxon>Alphaproteobacteria</taxon>
        <taxon>Hyphomicrobiales</taxon>
        <taxon>Beijerinckiaceae</taxon>
        <taxon>Methylocella</taxon>
    </lineage>
</organism>
<keyword evidence="1 2" id="KW-0443">Lipid metabolism</keyword>
<evidence type="ECO:0000256" key="1">
    <source>
        <dbReference type="ARBA" id="ARBA00023098"/>
    </source>
</evidence>
<dbReference type="eggNOG" id="COG1752">
    <property type="taxonomic scope" value="Bacteria"/>
</dbReference>
<dbReference type="Pfam" id="PF01734">
    <property type="entry name" value="Patatin"/>
    <property type="match status" value="1"/>
</dbReference>
<dbReference type="InterPro" id="IPR016035">
    <property type="entry name" value="Acyl_Trfase/lysoPLipase"/>
</dbReference>
<feature type="active site" description="Proton acceptor" evidence="2">
    <location>
        <position position="273"/>
    </location>
</feature>
<keyword evidence="5" id="KW-1185">Reference proteome</keyword>
<dbReference type="SUPFAM" id="SSF52151">
    <property type="entry name" value="FabD/lysophospholipase-like"/>
    <property type="match status" value="1"/>
</dbReference>
<evidence type="ECO:0000256" key="2">
    <source>
        <dbReference type="PROSITE-ProRule" id="PRU01161"/>
    </source>
</evidence>
<feature type="short sequence motif" description="DGA/G" evidence="2">
    <location>
        <begin position="273"/>
        <end position="275"/>
    </location>
</feature>
<proteinExistence type="predicted"/>
<dbReference type="GO" id="GO:0016787">
    <property type="term" value="F:hydrolase activity"/>
    <property type="evidence" value="ECO:0007669"/>
    <property type="project" value="UniProtKB-UniRule"/>
</dbReference>
<protein>
    <submittedName>
        <fullName evidence="4">Patatin</fullName>
    </submittedName>
</protein>
<dbReference type="PROSITE" id="PS51635">
    <property type="entry name" value="PNPLA"/>
    <property type="match status" value="1"/>
</dbReference>
<dbReference type="AlphaFoldDB" id="B8ERX8"/>
<dbReference type="EMBL" id="CP001280">
    <property type="protein sequence ID" value="ACK51676.1"/>
    <property type="molecule type" value="Genomic_DNA"/>
</dbReference>
<dbReference type="InterPro" id="IPR002641">
    <property type="entry name" value="PNPLA_dom"/>
</dbReference>